<dbReference type="AlphaFoldDB" id="A0A2M3ZPG4"/>
<accession>A0A2M3ZPG4</accession>
<proteinExistence type="predicted"/>
<keyword evidence="1" id="KW-0472">Membrane</keyword>
<reference evidence="2" key="1">
    <citation type="submission" date="2018-01" db="EMBL/GenBank/DDBJ databases">
        <title>An insight into the sialome of Amazonian anophelines.</title>
        <authorList>
            <person name="Ribeiro J.M."/>
            <person name="Scarpassa V."/>
            <person name="Calvo E."/>
        </authorList>
    </citation>
    <scope>NUCLEOTIDE SEQUENCE</scope>
    <source>
        <tissue evidence="2">Salivary glands</tissue>
    </source>
</reference>
<evidence type="ECO:0000256" key="1">
    <source>
        <dbReference type="SAM" id="Phobius"/>
    </source>
</evidence>
<feature type="transmembrane region" description="Helical" evidence="1">
    <location>
        <begin position="6"/>
        <end position="28"/>
    </location>
</feature>
<keyword evidence="1" id="KW-1133">Transmembrane helix</keyword>
<name>A0A2M3ZPG4_9DIPT</name>
<dbReference type="EMBL" id="GGFM01009642">
    <property type="protein sequence ID" value="MBW30393.1"/>
    <property type="molecule type" value="Transcribed_RNA"/>
</dbReference>
<protein>
    <submittedName>
        <fullName evidence="2">Putative secreted peptide</fullName>
    </submittedName>
</protein>
<sequence length="102" mass="12256">MMVWRLYYYGNIRLFVSYWILFCFLMVAPGHGNSSRYIQRCPYNFHRFCLHLLHAQQVSFLQWTLFSACCGSTMVRSPKFTQGLFKVMVKRSVKSRKINKVW</sequence>
<organism evidence="2">
    <name type="scientific">Anopheles braziliensis</name>
    <dbReference type="NCBI Taxonomy" id="58242"/>
    <lineage>
        <taxon>Eukaryota</taxon>
        <taxon>Metazoa</taxon>
        <taxon>Ecdysozoa</taxon>
        <taxon>Arthropoda</taxon>
        <taxon>Hexapoda</taxon>
        <taxon>Insecta</taxon>
        <taxon>Pterygota</taxon>
        <taxon>Neoptera</taxon>
        <taxon>Endopterygota</taxon>
        <taxon>Diptera</taxon>
        <taxon>Nematocera</taxon>
        <taxon>Culicoidea</taxon>
        <taxon>Culicidae</taxon>
        <taxon>Anophelinae</taxon>
        <taxon>Anopheles</taxon>
    </lineage>
</organism>
<keyword evidence="1" id="KW-0812">Transmembrane</keyword>
<evidence type="ECO:0000313" key="2">
    <source>
        <dbReference type="EMBL" id="MBW30393.1"/>
    </source>
</evidence>